<evidence type="ECO:0000256" key="1">
    <source>
        <dbReference type="SAM" id="SignalP"/>
    </source>
</evidence>
<dbReference type="Pfam" id="PF01841">
    <property type="entry name" value="Transglut_core"/>
    <property type="match status" value="1"/>
</dbReference>
<feature type="chain" id="PRO_5046148790" evidence="1">
    <location>
        <begin position="20"/>
        <end position="263"/>
    </location>
</feature>
<evidence type="ECO:0000259" key="2">
    <source>
        <dbReference type="SMART" id="SM00460"/>
    </source>
</evidence>
<dbReference type="Proteomes" id="UP000634672">
    <property type="component" value="Unassembled WGS sequence"/>
</dbReference>
<reference evidence="3 4" key="1">
    <citation type="submission" date="2020-08" db="EMBL/GenBank/DDBJ databases">
        <title>Genome public.</title>
        <authorList>
            <person name="Liu C."/>
            <person name="Sun Q."/>
        </authorList>
    </citation>
    <scope>NUCLEOTIDE SEQUENCE [LARGE SCALE GENOMIC DNA]</scope>
    <source>
        <strain evidence="3 4">NSJ-66</strain>
    </source>
</reference>
<dbReference type="RefSeq" id="WP_187021083.1">
    <property type="nucleotide sequence ID" value="NZ_JACOPB010000003.1"/>
</dbReference>
<dbReference type="InterPro" id="IPR038765">
    <property type="entry name" value="Papain-like_cys_pep_sf"/>
</dbReference>
<name>A0ABR7H4W7_9FIRM</name>
<dbReference type="EMBL" id="JACOPB010000003">
    <property type="protein sequence ID" value="MBC5708212.1"/>
    <property type="molecule type" value="Genomic_DNA"/>
</dbReference>
<feature type="domain" description="Transglutaminase-like" evidence="2">
    <location>
        <begin position="184"/>
        <end position="236"/>
    </location>
</feature>
<keyword evidence="1" id="KW-0732">Signal</keyword>
<comment type="caution">
    <text evidence="3">The sequence shown here is derived from an EMBL/GenBank/DDBJ whole genome shotgun (WGS) entry which is preliminary data.</text>
</comment>
<gene>
    <name evidence="3" type="ORF">H8S75_09635</name>
</gene>
<sequence>MTGIREPCLLLLFSFCLTAAWSPPACGMSTMEDTQASERVLGQIGQSAEDMTGRIPEYEVCGEKLLDQMKEEADFSVWKDTGIIFNTVEEAVSFGRYFYRYIYLGKQKINIAAGESGNESTVYVQCDDPGRAAAQHRQVEARLREIAEAGAGMGEREKASFFYEWVYSNVEYDSELKKKTVYEAVIEGRSVCWGYVSAYLTLCRMSGLICEPVYGGNHAWNRVQIDGRWNYCDITWDRGLGERRWKLVPEEEMEADPMHRGLL</sequence>
<evidence type="ECO:0000313" key="4">
    <source>
        <dbReference type="Proteomes" id="UP000634672"/>
    </source>
</evidence>
<dbReference type="Gene3D" id="3.10.620.30">
    <property type="match status" value="1"/>
</dbReference>
<dbReference type="InterPro" id="IPR002931">
    <property type="entry name" value="Transglutaminase-like"/>
</dbReference>
<organism evidence="3 4">
    <name type="scientific">Hungatella hominis</name>
    <dbReference type="NCBI Taxonomy" id="2763050"/>
    <lineage>
        <taxon>Bacteria</taxon>
        <taxon>Bacillati</taxon>
        <taxon>Bacillota</taxon>
        <taxon>Clostridia</taxon>
        <taxon>Lachnospirales</taxon>
        <taxon>Lachnospiraceae</taxon>
        <taxon>Hungatella</taxon>
    </lineage>
</organism>
<feature type="signal peptide" evidence="1">
    <location>
        <begin position="1"/>
        <end position="19"/>
    </location>
</feature>
<proteinExistence type="predicted"/>
<dbReference type="SUPFAM" id="SSF54001">
    <property type="entry name" value="Cysteine proteinases"/>
    <property type="match status" value="1"/>
</dbReference>
<dbReference type="SMART" id="SM00460">
    <property type="entry name" value="TGc"/>
    <property type="match status" value="1"/>
</dbReference>
<evidence type="ECO:0000313" key="3">
    <source>
        <dbReference type="EMBL" id="MBC5708212.1"/>
    </source>
</evidence>
<accession>A0ABR7H4W7</accession>
<protein>
    <submittedName>
        <fullName evidence="3">Transglutaminase domain-containing protein</fullName>
    </submittedName>
</protein>
<keyword evidence="4" id="KW-1185">Reference proteome</keyword>